<sequence length="368" mass="41998">MEVRHCHQHGEEEDVHLNSDDVHPSIGQTHDRSSEDIVRSNWQSNELNAYGNDSETTLSESSVKKDTNKKSFSFEDFQAALDSYKAVIDISNVAFILEPFRCTLCQQPTSLPLTTKFSQRMCDSCRITLDADTPLRYLHDIVGEIYVFWLRLRREELCDRIEQVDLPGLPTHLGFIEGSPGNKTTLPTIADVRIHDEAGSALVSHALSAEQRGLLEEVLLTVNQCHISLLVLVQLLKKLVRADADSPILQVREYCYQPKHELCYSHCVHTFTLKDGRHFAISFTDRQLGWYPLVVPWAEYLDRCVKTESVPNMYDLGHVHMETASELSDPDSIPEDERGANGVLQRERALRVADEVVGRWKEWAKKER</sequence>
<gene>
    <name evidence="2" type="ORF">SLS60_011331</name>
</gene>
<feature type="region of interest" description="Disordered" evidence="1">
    <location>
        <begin position="1"/>
        <end position="36"/>
    </location>
</feature>
<name>A0ABR3QJC2_9PLEO</name>
<comment type="caution">
    <text evidence="2">The sequence shown here is derived from an EMBL/GenBank/DDBJ whole genome shotgun (WGS) entry which is preliminary data.</text>
</comment>
<evidence type="ECO:0000313" key="2">
    <source>
        <dbReference type="EMBL" id="KAL1592254.1"/>
    </source>
</evidence>
<accession>A0ABR3QJC2</accession>
<protein>
    <submittedName>
        <fullName evidence="2">Uncharacterized protein</fullName>
    </submittedName>
</protein>
<proteinExistence type="predicted"/>
<reference evidence="2 3" key="1">
    <citation type="submission" date="2024-02" db="EMBL/GenBank/DDBJ databases">
        <title>De novo assembly and annotation of 12 fungi associated with fruit tree decline syndrome in Ontario, Canada.</title>
        <authorList>
            <person name="Sulman M."/>
            <person name="Ellouze W."/>
            <person name="Ilyukhin E."/>
        </authorList>
    </citation>
    <scope>NUCLEOTIDE SEQUENCE [LARGE SCALE GENOMIC DNA]</scope>
    <source>
        <strain evidence="2 3">M42-189</strain>
    </source>
</reference>
<keyword evidence="3" id="KW-1185">Reference proteome</keyword>
<evidence type="ECO:0000256" key="1">
    <source>
        <dbReference type="SAM" id="MobiDB-lite"/>
    </source>
</evidence>
<dbReference type="EMBL" id="JAKJXO020000021">
    <property type="protein sequence ID" value="KAL1592254.1"/>
    <property type="molecule type" value="Genomic_DNA"/>
</dbReference>
<organism evidence="2 3">
    <name type="scientific">Paraconiothyrium brasiliense</name>
    <dbReference type="NCBI Taxonomy" id="300254"/>
    <lineage>
        <taxon>Eukaryota</taxon>
        <taxon>Fungi</taxon>
        <taxon>Dikarya</taxon>
        <taxon>Ascomycota</taxon>
        <taxon>Pezizomycotina</taxon>
        <taxon>Dothideomycetes</taxon>
        <taxon>Pleosporomycetidae</taxon>
        <taxon>Pleosporales</taxon>
        <taxon>Massarineae</taxon>
        <taxon>Didymosphaeriaceae</taxon>
        <taxon>Paraconiothyrium</taxon>
    </lineage>
</organism>
<evidence type="ECO:0000313" key="3">
    <source>
        <dbReference type="Proteomes" id="UP001521785"/>
    </source>
</evidence>
<dbReference type="Proteomes" id="UP001521785">
    <property type="component" value="Unassembled WGS sequence"/>
</dbReference>